<proteinExistence type="predicted"/>
<evidence type="ECO:0000313" key="2">
    <source>
        <dbReference type="EMBL" id="GBM57171.1"/>
    </source>
</evidence>
<dbReference type="PANTHER" id="PTHR23274">
    <property type="entry name" value="DNA HELICASE-RELATED"/>
    <property type="match status" value="1"/>
</dbReference>
<evidence type="ECO:0000256" key="1">
    <source>
        <dbReference type="SAM" id="MobiDB-lite"/>
    </source>
</evidence>
<sequence length="141" mass="15937">MVSTRTVYYPTEFLNTLEPTGVSSHTANNSSQKSSSTPSLCNGTRLYIKKLMPSSNEATIMIGHAAGVNVFLPRIPIFPLDFPFQFKRLQFPVRLRFAISINKAQRKFLKVVGLDLLKPRFSHGQLHLVVQELEKPKICTF</sequence>
<feature type="compositionally biased region" description="Low complexity" evidence="1">
    <location>
        <begin position="23"/>
        <end position="39"/>
    </location>
</feature>
<dbReference type="Proteomes" id="UP000499080">
    <property type="component" value="Unassembled WGS sequence"/>
</dbReference>
<dbReference type="PANTHER" id="PTHR23274:SF52">
    <property type="entry name" value="ATP-DEPENDENT DNA HELICASE"/>
    <property type="match status" value="1"/>
</dbReference>
<dbReference type="GO" id="GO:0005657">
    <property type="term" value="C:replication fork"/>
    <property type="evidence" value="ECO:0007669"/>
    <property type="project" value="TreeGrafter"/>
</dbReference>
<organism evidence="2 3">
    <name type="scientific">Araneus ventricosus</name>
    <name type="common">Orbweaver spider</name>
    <name type="synonym">Epeira ventricosa</name>
    <dbReference type="NCBI Taxonomy" id="182803"/>
    <lineage>
        <taxon>Eukaryota</taxon>
        <taxon>Metazoa</taxon>
        <taxon>Ecdysozoa</taxon>
        <taxon>Arthropoda</taxon>
        <taxon>Chelicerata</taxon>
        <taxon>Arachnida</taxon>
        <taxon>Araneae</taxon>
        <taxon>Araneomorphae</taxon>
        <taxon>Entelegynae</taxon>
        <taxon>Araneoidea</taxon>
        <taxon>Araneidae</taxon>
        <taxon>Araneus</taxon>
    </lineage>
</organism>
<dbReference type="AlphaFoldDB" id="A0A4Y2GW69"/>
<keyword evidence="3" id="KW-1185">Reference proteome</keyword>
<evidence type="ECO:0000313" key="3">
    <source>
        <dbReference type="Proteomes" id="UP000499080"/>
    </source>
</evidence>
<dbReference type="GO" id="GO:0006260">
    <property type="term" value="P:DNA replication"/>
    <property type="evidence" value="ECO:0007669"/>
    <property type="project" value="TreeGrafter"/>
</dbReference>
<dbReference type="EMBL" id="BGPR01001581">
    <property type="protein sequence ID" value="GBM57171.1"/>
    <property type="molecule type" value="Genomic_DNA"/>
</dbReference>
<evidence type="ECO:0008006" key="4">
    <source>
        <dbReference type="Google" id="ProtNLM"/>
    </source>
</evidence>
<protein>
    <recommendedName>
        <fullName evidence="4">ATP-dependent DNA helicase</fullName>
    </recommendedName>
</protein>
<comment type="caution">
    <text evidence="2">The sequence shown here is derived from an EMBL/GenBank/DDBJ whole genome shotgun (WGS) entry which is preliminary data.</text>
</comment>
<feature type="region of interest" description="Disordered" evidence="1">
    <location>
        <begin position="20"/>
        <end position="39"/>
    </location>
</feature>
<name>A0A4Y2GW69_ARAVE</name>
<dbReference type="OrthoDB" id="272985at2759"/>
<gene>
    <name evidence="2" type="ORF">AVEN_55062_1</name>
</gene>
<accession>A0A4Y2GW69</accession>
<reference evidence="2 3" key="1">
    <citation type="journal article" date="2019" name="Sci. Rep.">
        <title>Orb-weaving spider Araneus ventricosus genome elucidates the spidroin gene catalogue.</title>
        <authorList>
            <person name="Kono N."/>
            <person name="Nakamura H."/>
            <person name="Ohtoshi R."/>
            <person name="Moran D.A.P."/>
            <person name="Shinohara A."/>
            <person name="Yoshida Y."/>
            <person name="Fujiwara M."/>
            <person name="Mori M."/>
            <person name="Tomita M."/>
            <person name="Arakawa K."/>
        </authorList>
    </citation>
    <scope>NUCLEOTIDE SEQUENCE [LARGE SCALE GENOMIC DNA]</scope>
</reference>